<feature type="transmembrane region" description="Helical" evidence="6">
    <location>
        <begin position="171"/>
        <end position="187"/>
    </location>
</feature>
<reference evidence="8" key="1">
    <citation type="submission" date="2016-12" db="EMBL/GenBank/DDBJ databases">
        <authorList>
            <person name="Herbold C."/>
        </authorList>
    </citation>
    <scope>NUCLEOTIDE SEQUENCE [LARGE SCALE GENOMIC DNA]</scope>
</reference>
<dbReference type="InterPro" id="IPR037294">
    <property type="entry name" value="ABC_BtuC-like"/>
</dbReference>
<evidence type="ECO:0000256" key="4">
    <source>
        <dbReference type="ARBA" id="ARBA00022989"/>
    </source>
</evidence>
<sequence length="285" mass="30494">MNFEIFSYAFMQRALVSGIAISLMCSVIGLFLVLRKQSLFGDALAHAAFGGIAAGLYLNIYPLWAAFTVSVSSALALAKIKQKFQISSDATVAILLSSGLAMGVILISLAKGFTVDIFSFLFGSILLVSLQNTLLILGLCGTILIIILLLYKKFVYVTFSEEQAKVSGIPVEKLNYLFVTITAIVVVSSMQLVGILLTSSLIVVPNVTAILFSKGFKQTAIISMSFSVFSSISGILLSYVFNVAPGGMIVLISIIIFGISLGIKSLRTSNKFIRKAVNISNNVSN</sequence>
<feature type="transmembrane region" description="Helical" evidence="6">
    <location>
        <begin position="193"/>
        <end position="212"/>
    </location>
</feature>
<dbReference type="RefSeq" id="WP_245871882.1">
    <property type="nucleotide sequence ID" value="NZ_FRFC01000003.1"/>
</dbReference>
<proteinExistence type="inferred from homology"/>
<dbReference type="PANTHER" id="PTHR30477:SF0">
    <property type="entry name" value="METAL TRANSPORT SYSTEM MEMBRANE PROTEIN TM_0125-RELATED"/>
    <property type="match status" value="1"/>
</dbReference>
<keyword evidence="5 6" id="KW-0472">Membrane</keyword>
<evidence type="ECO:0000313" key="8">
    <source>
        <dbReference type="Proteomes" id="UP000232412"/>
    </source>
</evidence>
<comment type="subcellular location">
    <subcellularLocation>
        <location evidence="1">Membrane</location>
        <topology evidence="1">Multi-pass membrane protein</topology>
    </subcellularLocation>
</comment>
<feature type="transmembrane region" description="Helical" evidence="6">
    <location>
        <begin position="247"/>
        <end position="266"/>
    </location>
</feature>
<comment type="similarity">
    <text evidence="2">Belongs to the ABC-3 integral membrane protein family.</text>
</comment>
<dbReference type="CDD" id="cd06550">
    <property type="entry name" value="TM_ABC_iron-siderophores_like"/>
    <property type="match status" value="1"/>
</dbReference>
<dbReference type="AlphaFoldDB" id="A0A2H1EF72"/>
<dbReference type="PANTHER" id="PTHR30477">
    <property type="entry name" value="ABC-TRANSPORTER METAL-BINDING PROTEIN"/>
    <property type="match status" value="1"/>
</dbReference>
<dbReference type="SUPFAM" id="SSF81345">
    <property type="entry name" value="ABC transporter involved in vitamin B12 uptake, BtuC"/>
    <property type="match status" value="1"/>
</dbReference>
<evidence type="ECO:0000256" key="6">
    <source>
        <dbReference type="SAM" id="Phobius"/>
    </source>
</evidence>
<feature type="transmembrane region" description="Helical" evidence="6">
    <location>
        <begin position="219"/>
        <end position="241"/>
    </location>
</feature>
<dbReference type="GO" id="GO:0055085">
    <property type="term" value="P:transmembrane transport"/>
    <property type="evidence" value="ECO:0007669"/>
    <property type="project" value="InterPro"/>
</dbReference>
<feature type="transmembrane region" description="Helical" evidence="6">
    <location>
        <begin position="14"/>
        <end position="34"/>
    </location>
</feature>
<organism evidence="7 8">
    <name type="scientific">Nitrosotalea sinensis</name>
    <dbReference type="NCBI Taxonomy" id="1499975"/>
    <lineage>
        <taxon>Archaea</taxon>
        <taxon>Nitrososphaerota</taxon>
        <taxon>Nitrososphaeria</taxon>
        <taxon>Nitrosotaleales</taxon>
        <taxon>Nitrosotaleaceae</taxon>
        <taxon>Nitrosotalea</taxon>
    </lineage>
</organism>
<gene>
    <name evidence="7" type="ORF">NSIN_20191</name>
</gene>
<keyword evidence="8" id="KW-1185">Reference proteome</keyword>
<dbReference type="Pfam" id="PF00950">
    <property type="entry name" value="ABC-3"/>
    <property type="match status" value="1"/>
</dbReference>
<name>A0A2H1EF72_9ARCH</name>
<feature type="transmembrane region" description="Helical" evidence="6">
    <location>
        <begin position="92"/>
        <end position="111"/>
    </location>
</feature>
<evidence type="ECO:0000313" key="7">
    <source>
        <dbReference type="EMBL" id="SHO43919.1"/>
    </source>
</evidence>
<evidence type="ECO:0000256" key="5">
    <source>
        <dbReference type="ARBA" id="ARBA00023136"/>
    </source>
</evidence>
<dbReference type="InterPro" id="IPR001626">
    <property type="entry name" value="ABC_TroCD"/>
</dbReference>
<feature type="transmembrane region" description="Helical" evidence="6">
    <location>
        <begin position="117"/>
        <end position="150"/>
    </location>
</feature>
<dbReference type="Gene3D" id="1.10.3470.10">
    <property type="entry name" value="ABC transporter involved in vitamin B12 uptake, BtuC"/>
    <property type="match status" value="1"/>
</dbReference>
<dbReference type="EMBL" id="FRFC01000003">
    <property type="protein sequence ID" value="SHO43919.1"/>
    <property type="molecule type" value="Genomic_DNA"/>
</dbReference>
<protein>
    <submittedName>
        <fullName evidence="7">ABC 3 transport family protein</fullName>
    </submittedName>
</protein>
<dbReference type="Proteomes" id="UP000232412">
    <property type="component" value="Unassembled WGS sequence"/>
</dbReference>
<evidence type="ECO:0000256" key="3">
    <source>
        <dbReference type="ARBA" id="ARBA00022692"/>
    </source>
</evidence>
<keyword evidence="3 6" id="KW-0812">Transmembrane</keyword>
<keyword evidence="4 6" id="KW-1133">Transmembrane helix</keyword>
<evidence type="ECO:0000256" key="2">
    <source>
        <dbReference type="ARBA" id="ARBA00008034"/>
    </source>
</evidence>
<evidence type="ECO:0000256" key="1">
    <source>
        <dbReference type="ARBA" id="ARBA00004141"/>
    </source>
</evidence>
<accession>A0A2H1EF72</accession>
<dbReference type="GO" id="GO:0043190">
    <property type="term" value="C:ATP-binding cassette (ABC) transporter complex"/>
    <property type="evidence" value="ECO:0007669"/>
    <property type="project" value="InterPro"/>
</dbReference>